<reference evidence="2 3" key="1">
    <citation type="submission" date="2009-11" db="EMBL/GenBank/DDBJ databases">
        <title>Annotation of Allomyces macrogynus ATCC 38327.</title>
        <authorList>
            <consortium name="The Broad Institute Genome Sequencing Platform"/>
            <person name="Russ C."/>
            <person name="Cuomo C."/>
            <person name="Burger G."/>
            <person name="Gray M.W."/>
            <person name="Holland P.W.H."/>
            <person name="King N."/>
            <person name="Lang F.B.F."/>
            <person name="Roger A.J."/>
            <person name="Ruiz-Trillo I."/>
            <person name="Young S.K."/>
            <person name="Zeng Q."/>
            <person name="Gargeya S."/>
            <person name="Fitzgerald M."/>
            <person name="Haas B."/>
            <person name="Abouelleil A."/>
            <person name="Alvarado L."/>
            <person name="Arachchi H.M."/>
            <person name="Berlin A."/>
            <person name="Chapman S.B."/>
            <person name="Gearin G."/>
            <person name="Goldberg J."/>
            <person name="Griggs A."/>
            <person name="Gujja S."/>
            <person name="Hansen M."/>
            <person name="Heiman D."/>
            <person name="Howarth C."/>
            <person name="Larimer J."/>
            <person name="Lui A."/>
            <person name="MacDonald P.J.P."/>
            <person name="McCowen C."/>
            <person name="Montmayeur A."/>
            <person name="Murphy C."/>
            <person name="Neiman D."/>
            <person name="Pearson M."/>
            <person name="Priest M."/>
            <person name="Roberts A."/>
            <person name="Saif S."/>
            <person name="Shea T."/>
            <person name="Sisk P."/>
            <person name="Stolte C."/>
            <person name="Sykes S."/>
            <person name="Wortman J."/>
            <person name="Nusbaum C."/>
            <person name="Birren B."/>
        </authorList>
    </citation>
    <scope>NUCLEOTIDE SEQUENCE [LARGE SCALE GENOMIC DNA]</scope>
    <source>
        <strain evidence="2 3">ATCC 38327</strain>
    </source>
</reference>
<evidence type="ECO:0000313" key="3">
    <source>
        <dbReference type="Proteomes" id="UP000054350"/>
    </source>
</evidence>
<feature type="compositionally biased region" description="Low complexity" evidence="1">
    <location>
        <begin position="128"/>
        <end position="137"/>
    </location>
</feature>
<evidence type="ECO:0000313" key="2">
    <source>
        <dbReference type="EMBL" id="KNE65185.1"/>
    </source>
</evidence>
<name>A0A0L0SS36_ALLM3</name>
<dbReference type="AlphaFoldDB" id="A0A0L0SS36"/>
<feature type="compositionally biased region" description="Low complexity" evidence="1">
    <location>
        <begin position="147"/>
        <end position="159"/>
    </location>
</feature>
<feature type="region of interest" description="Disordered" evidence="1">
    <location>
        <begin position="128"/>
        <end position="161"/>
    </location>
</feature>
<protein>
    <submittedName>
        <fullName evidence="2">Uncharacterized protein</fullName>
    </submittedName>
</protein>
<proteinExistence type="predicted"/>
<feature type="region of interest" description="Disordered" evidence="1">
    <location>
        <begin position="30"/>
        <end position="67"/>
    </location>
</feature>
<accession>A0A0L0SS36</accession>
<keyword evidence="3" id="KW-1185">Reference proteome</keyword>
<dbReference type="Proteomes" id="UP000054350">
    <property type="component" value="Unassembled WGS sequence"/>
</dbReference>
<dbReference type="EMBL" id="GG745346">
    <property type="protein sequence ID" value="KNE65185.1"/>
    <property type="molecule type" value="Genomic_DNA"/>
</dbReference>
<sequence>MPELPSRELGTDAANQILAEFEQQRAAALSRKLNVRRKTRPAQPSETEEGSGGGAQHGQDEEMPTVEHKASFGARGPGIMLEPAVPDESAQADLAADDVLSFENLLAHFNPEGAAWSEFPALDSADDAPPFALDPLPTSTWSRGATPMPQSSSLSPMLPFARGSSQSATVADLFAMLDEPAADRQTESQTAPLGAPDTAWANAYLVDENE</sequence>
<gene>
    <name evidence="2" type="ORF">AMAG_10837</name>
</gene>
<organism evidence="2 3">
    <name type="scientific">Allomyces macrogynus (strain ATCC 38327)</name>
    <name type="common">Allomyces javanicus var. macrogynus</name>
    <dbReference type="NCBI Taxonomy" id="578462"/>
    <lineage>
        <taxon>Eukaryota</taxon>
        <taxon>Fungi</taxon>
        <taxon>Fungi incertae sedis</taxon>
        <taxon>Blastocladiomycota</taxon>
        <taxon>Blastocladiomycetes</taxon>
        <taxon>Blastocladiales</taxon>
        <taxon>Blastocladiaceae</taxon>
        <taxon>Allomyces</taxon>
    </lineage>
</organism>
<dbReference type="VEuPathDB" id="FungiDB:AMAG_10837"/>
<evidence type="ECO:0000256" key="1">
    <source>
        <dbReference type="SAM" id="MobiDB-lite"/>
    </source>
</evidence>
<reference evidence="3" key="2">
    <citation type="submission" date="2009-11" db="EMBL/GenBank/DDBJ databases">
        <title>The Genome Sequence of Allomyces macrogynus strain ATCC 38327.</title>
        <authorList>
            <consortium name="The Broad Institute Genome Sequencing Platform"/>
            <person name="Russ C."/>
            <person name="Cuomo C."/>
            <person name="Shea T."/>
            <person name="Young S.K."/>
            <person name="Zeng Q."/>
            <person name="Koehrsen M."/>
            <person name="Haas B."/>
            <person name="Borodovsky M."/>
            <person name="Guigo R."/>
            <person name="Alvarado L."/>
            <person name="Berlin A."/>
            <person name="Borenstein D."/>
            <person name="Chen Z."/>
            <person name="Engels R."/>
            <person name="Freedman E."/>
            <person name="Gellesch M."/>
            <person name="Goldberg J."/>
            <person name="Griggs A."/>
            <person name="Gujja S."/>
            <person name="Heiman D."/>
            <person name="Hepburn T."/>
            <person name="Howarth C."/>
            <person name="Jen D."/>
            <person name="Larson L."/>
            <person name="Lewis B."/>
            <person name="Mehta T."/>
            <person name="Park D."/>
            <person name="Pearson M."/>
            <person name="Roberts A."/>
            <person name="Saif S."/>
            <person name="Shenoy N."/>
            <person name="Sisk P."/>
            <person name="Stolte C."/>
            <person name="Sykes S."/>
            <person name="Walk T."/>
            <person name="White J."/>
            <person name="Yandava C."/>
            <person name="Burger G."/>
            <person name="Gray M.W."/>
            <person name="Holland P.W.H."/>
            <person name="King N."/>
            <person name="Lang F.B.F."/>
            <person name="Roger A.J."/>
            <person name="Ruiz-Trillo I."/>
            <person name="Lander E."/>
            <person name="Nusbaum C."/>
        </authorList>
    </citation>
    <scope>NUCLEOTIDE SEQUENCE [LARGE SCALE GENOMIC DNA]</scope>
    <source>
        <strain evidence="3">ATCC 38327</strain>
    </source>
</reference>